<evidence type="ECO:0000313" key="2">
    <source>
        <dbReference type="EMBL" id="KAL0282229.1"/>
    </source>
</evidence>
<dbReference type="AlphaFoldDB" id="A0AAW2IJ70"/>
<feature type="domain" description="Haem-binding uptake Tiki superfamily ChaN" evidence="1">
    <location>
        <begin position="133"/>
        <end position="270"/>
    </location>
</feature>
<organism evidence="2">
    <name type="scientific">Sesamum angustifolium</name>
    <dbReference type="NCBI Taxonomy" id="2727405"/>
    <lineage>
        <taxon>Eukaryota</taxon>
        <taxon>Viridiplantae</taxon>
        <taxon>Streptophyta</taxon>
        <taxon>Embryophyta</taxon>
        <taxon>Tracheophyta</taxon>
        <taxon>Spermatophyta</taxon>
        <taxon>Magnoliopsida</taxon>
        <taxon>eudicotyledons</taxon>
        <taxon>Gunneridae</taxon>
        <taxon>Pentapetalae</taxon>
        <taxon>asterids</taxon>
        <taxon>lamiids</taxon>
        <taxon>Lamiales</taxon>
        <taxon>Pedaliaceae</taxon>
        <taxon>Sesamum</taxon>
    </lineage>
</organism>
<dbReference type="InterPro" id="IPR007314">
    <property type="entry name" value="Cofac_haem-bd_dom"/>
</dbReference>
<reference evidence="2" key="1">
    <citation type="submission" date="2020-06" db="EMBL/GenBank/DDBJ databases">
        <authorList>
            <person name="Li T."/>
            <person name="Hu X."/>
            <person name="Zhang T."/>
            <person name="Song X."/>
            <person name="Zhang H."/>
            <person name="Dai N."/>
            <person name="Sheng W."/>
            <person name="Hou X."/>
            <person name="Wei L."/>
        </authorList>
    </citation>
    <scope>NUCLEOTIDE SEQUENCE</scope>
    <source>
        <strain evidence="2">G01</strain>
        <tissue evidence="2">Leaf</tissue>
    </source>
</reference>
<evidence type="ECO:0000259" key="1">
    <source>
        <dbReference type="Pfam" id="PF04187"/>
    </source>
</evidence>
<dbReference type="PANTHER" id="PTHR31620">
    <property type="entry name" value="PROTEIN RETICULATA-RELATED 2, CHLOROPLASTIC-RELATED"/>
    <property type="match status" value="1"/>
</dbReference>
<dbReference type="Gene3D" id="3.40.50.11550">
    <property type="match status" value="1"/>
</dbReference>
<gene>
    <name evidence="2" type="ORF">Sangu_2960700</name>
</gene>
<proteinExistence type="predicted"/>
<sequence>MDLLTVKPPGFYLIPSSYGNCASCRRYLSLSVSCRRIPRYSGEECQPKRRDVLITPFLAAGAYAFRSAVAKADEKPALEGEARAPELPQQVAVSSTAEVEADPAVKEEVINSRIYDATVIGEPMALGKDKKKVWEKMMDAEIVYLGEAEQVPIRDDKELELEIVKILRRRCVEAERPMSLALEAFPCGLQEQLNQYMEKRIDADTLKSCVTHWPPERWQEYEPLLTYCQENGIRLVACGVPLEVLRTVQAGGVSGLSKVDRTKYAPPAGSGHLASGKGGESIGMLVVVTGASHVTYGSRGTGLPARIARKIQKKKQVVILLDPERQHIRREGEVPVADFLWYSAARPCSRNCFDRAEIARIMNAAGRKRDALPQDLQDGLDLGLVSPEVLQNFFDLEQYPIISELTHHFQVIAGIVEHRISEQFSDQTLLVNMISFVARTINSYWGTQQWIDLARYTGLQARKSKDVHFQAPDPPNSAALECNMIEDSKIDETTSNRL</sequence>
<protein>
    <submittedName>
        <fullName evidence="2">Protein RETICULATA-RELATED 5, chloroplastic</fullName>
    </submittedName>
</protein>
<dbReference type="EMBL" id="JACGWK010001835">
    <property type="protein sequence ID" value="KAL0282229.1"/>
    <property type="molecule type" value="Genomic_DNA"/>
</dbReference>
<dbReference type="Pfam" id="PF04187">
    <property type="entry name" value="Cofac_haem_bdg"/>
    <property type="match status" value="1"/>
</dbReference>
<comment type="caution">
    <text evidence="2">The sequence shown here is derived from an EMBL/GenBank/DDBJ whole genome shotgun (WGS) entry which is preliminary data.</text>
</comment>
<name>A0AAW2IJ70_9LAMI</name>
<dbReference type="SUPFAM" id="SSF159501">
    <property type="entry name" value="EreA/ChaN-like"/>
    <property type="match status" value="1"/>
</dbReference>
<dbReference type="PANTHER" id="PTHR31620:SF2">
    <property type="entry name" value="PROTEIN RETICULATA-RELATED 5, CHLOROPLASTIC"/>
    <property type="match status" value="1"/>
</dbReference>
<accession>A0AAW2IJ70</accession>
<reference evidence="2" key="2">
    <citation type="journal article" date="2024" name="Plant">
        <title>Genomic evolution and insights into agronomic trait innovations of Sesamum species.</title>
        <authorList>
            <person name="Miao H."/>
            <person name="Wang L."/>
            <person name="Qu L."/>
            <person name="Liu H."/>
            <person name="Sun Y."/>
            <person name="Le M."/>
            <person name="Wang Q."/>
            <person name="Wei S."/>
            <person name="Zheng Y."/>
            <person name="Lin W."/>
            <person name="Duan Y."/>
            <person name="Cao H."/>
            <person name="Xiong S."/>
            <person name="Wang X."/>
            <person name="Wei L."/>
            <person name="Li C."/>
            <person name="Ma Q."/>
            <person name="Ju M."/>
            <person name="Zhao R."/>
            <person name="Li G."/>
            <person name="Mu C."/>
            <person name="Tian Q."/>
            <person name="Mei H."/>
            <person name="Zhang T."/>
            <person name="Gao T."/>
            <person name="Zhang H."/>
        </authorList>
    </citation>
    <scope>NUCLEOTIDE SEQUENCE</scope>
    <source>
        <strain evidence="2">G01</strain>
    </source>
</reference>